<evidence type="ECO:0000313" key="12">
    <source>
        <dbReference type="Proteomes" id="UP000549617"/>
    </source>
</evidence>
<organism evidence="11 12">
    <name type="scientific">Sphingobium boeckii</name>
    <dbReference type="NCBI Taxonomy" id="1082345"/>
    <lineage>
        <taxon>Bacteria</taxon>
        <taxon>Pseudomonadati</taxon>
        <taxon>Pseudomonadota</taxon>
        <taxon>Alphaproteobacteria</taxon>
        <taxon>Sphingomonadales</taxon>
        <taxon>Sphingomonadaceae</taxon>
        <taxon>Sphingobium</taxon>
    </lineage>
</organism>
<keyword evidence="9 10" id="KW-0472">Membrane</keyword>
<keyword evidence="11" id="KW-0282">Flagellum</keyword>
<evidence type="ECO:0000256" key="4">
    <source>
        <dbReference type="ARBA" id="ARBA00022475"/>
    </source>
</evidence>
<comment type="function">
    <text evidence="1 10">Controls the rotational direction of flagella during chemotaxis.</text>
</comment>
<evidence type="ECO:0000256" key="5">
    <source>
        <dbReference type="ARBA" id="ARBA00022500"/>
    </source>
</evidence>
<evidence type="ECO:0000256" key="10">
    <source>
        <dbReference type="RuleBase" id="RU364125"/>
    </source>
</evidence>
<keyword evidence="11" id="KW-0966">Cell projection</keyword>
<dbReference type="PANTHER" id="PTHR35091">
    <property type="entry name" value="FLAGELLAR PROTEIN FLIL"/>
    <property type="match status" value="1"/>
</dbReference>
<name>A0A7W9EEN8_9SPHN</name>
<keyword evidence="6 10" id="KW-0812">Transmembrane</keyword>
<dbReference type="RefSeq" id="WP_184018898.1">
    <property type="nucleotide sequence ID" value="NZ_JACIJC010000004.1"/>
</dbReference>
<dbReference type="InterPro" id="IPR005503">
    <property type="entry name" value="FliL"/>
</dbReference>
<evidence type="ECO:0000313" key="11">
    <source>
        <dbReference type="EMBL" id="MBB5686448.1"/>
    </source>
</evidence>
<comment type="caution">
    <text evidence="11">The sequence shown here is derived from an EMBL/GenBank/DDBJ whole genome shotgun (WGS) entry which is preliminary data.</text>
</comment>
<keyword evidence="11" id="KW-0969">Cilium</keyword>
<dbReference type="GO" id="GO:0071978">
    <property type="term" value="P:bacterial-type flagellum-dependent swarming motility"/>
    <property type="evidence" value="ECO:0007669"/>
    <property type="project" value="TreeGrafter"/>
</dbReference>
<proteinExistence type="inferred from homology"/>
<keyword evidence="8 10" id="KW-1133">Transmembrane helix</keyword>
<sequence length="192" mass="20319">MSDAPKEADAPMKKKGGGLKKIALLVAGVAILGGGGAVAGIYAYGSGLVGGGKDEAHKEDPNKPQLVMKENAIEHSGAAAAGKEKSKFQTSYYEIEKNFTANLADTDGFMQVSIGVSTNYDNRVIENLTKNEIPIRSAVLMTLSDQGIDAVATPEGKRQLLRALKVAINKALEEKEGFGGIDNVYFTNFVIQ</sequence>
<dbReference type="Proteomes" id="UP000549617">
    <property type="component" value="Unassembled WGS sequence"/>
</dbReference>
<evidence type="ECO:0000256" key="8">
    <source>
        <dbReference type="ARBA" id="ARBA00022989"/>
    </source>
</evidence>
<keyword evidence="7 10" id="KW-0283">Flagellar rotation</keyword>
<dbReference type="EMBL" id="JACIJC010000004">
    <property type="protein sequence ID" value="MBB5686448.1"/>
    <property type="molecule type" value="Genomic_DNA"/>
</dbReference>
<accession>A0A7W9EEN8</accession>
<dbReference type="GO" id="GO:0006935">
    <property type="term" value="P:chemotaxis"/>
    <property type="evidence" value="ECO:0007669"/>
    <property type="project" value="UniProtKB-KW"/>
</dbReference>
<keyword evidence="4" id="KW-1003">Cell membrane</keyword>
<dbReference type="GO" id="GO:0005886">
    <property type="term" value="C:plasma membrane"/>
    <property type="evidence" value="ECO:0007669"/>
    <property type="project" value="UniProtKB-SubCell"/>
</dbReference>
<reference evidence="11 12" key="1">
    <citation type="submission" date="2020-08" db="EMBL/GenBank/DDBJ databases">
        <title>Genomic Encyclopedia of Type Strains, Phase IV (KMG-IV): sequencing the most valuable type-strain genomes for metagenomic binning, comparative biology and taxonomic classification.</title>
        <authorList>
            <person name="Goeker M."/>
        </authorList>
    </citation>
    <scope>NUCLEOTIDE SEQUENCE [LARGE SCALE GENOMIC DNA]</scope>
    <source>
        <strain evidence="11 12">DSM 25079</strain>
    </source>
</reference>
<feature type="transmembrane region" description="Helical" evidence="10">
    <location>
        <begin position="22"/>
        <end position="44"/>
    </location>
</feature>
<comment type="subcellular location">
    <subcellularLocation>
        <location evidence="10">Cell inner membrane</location>
    </subcellularLocation>
    <subcellularLocation>
        <location evidence="2">Cell membrane</location>
        <topology evidence="2">Single-pass membrane protein</topology>
    </subcellularLocation>
</comment>
<evidence type="ECO:0000256" key="9">
    <source>
        <dbReference type="ARBA" id="ARBA00023136"/>
    </source>
</evidence>
<keyword evidence="12" id="KW-1185">Reference proteome</keyword>
<evidence type="ECO:0000256" key="1">
    <source>
        <dbReference type="ARBA" id="ARBA00002254"/>
    </source>
</evidence>
<comment type="similarity">
    <text evidence="3 10">Belongs to the FliL family.</text>
</comment>
<gene>
    <name evidence="11" type="ORF">FHS49_002472</name>
</gene>
<evidence type="ECO:0000256" key="6">
    <source>
        <dbReference type="ARBA" id="ARBA00022692"/>
    </source>
</evidence>
<dbReference type="GO" id="GO:0009425">
    <property type="term" value="C:bacterial-type flagellum basal body"/>
    <property type="evidence" value="ECO:0007669"/>
    <property type="project" value="InterPro"/>
</dbReference>
<keyword evidence="5 10" id="KW-0145">Chemotaxis</keyword>
<dbReference type="AlphaFoldDB" id="A0A7W9EEN8"/>
<keyword evidence="10" id="KW-0997">Cell inner membrane</keyword>
<evidence type="ECO:0000256" key="3">
    <source>
        <dbReference type="ARBA" id="ARBA00008281"/>
    </source>
</evidence>
<evidence type="ECO:0000256" key="7">
    <source>
        <dbReference type="ARBA" id="ARBA00022779"/>
    </source>
</evidence>
<protein>
    <recommendedName>
        <fullName evidence="10">Flagellar protein FliL</fullName>
    </recommendedName>
</protein>
<dbReference type="PANTHER" id="PTHR35091:SF2">
    <property type="entry name" value="FLAGELLAR PROTEIN FLIL"/>
    <property type="match status" value="1"/>
</dbReference>
<evidence type="ECO:0000256" key="2">
    <source>
        <dbReference type="ARBA" id="ARBA00004162"/>
    </source>
</evidence>
<dbReference type="Pfam" id="PF03748">
    <property type="entry name" value="FliL"/>
    <property type="match status" value="1"/>
</dbReference>